<dbReference type="Pfam" id="PF02742">
    <property type="entry name" value="Fe_dep_repr_C"/>
    <property type="match status" value="1"/>
</dbReference>
<dbReference type="SUPFAM" id="SSF47979">
    <property type="entry name" value="Iron-dependent repressor protein, dimerization domain"/>
    <property type="match status" value="1"/>
</dbReference>
<evidence type="ECO:0000256" key="2">
    <source>
        <dbReference type="ARBA" id="ARBA00007871"/>
    </source>
</evidence>
<dbReference type="GO" id="GO:0046983">
    <property type="term" value="F:protein dimerization activity"/>
    <property type="evidence" value="ECO:0007669"/>
    <property type="project" value="InterPro"/>
</dbReference>
<dbReference type="InterPro" id="IPR050536">
    <property type="entry name" value="DtxR_MntR_Metal-Reg"/>
</dbReference>
<dbReference type="Pfam" id="PF18357">
    <property type="entry name" value="DtxR"/>
    <property type="match status" value="1"/>
</dbReference>
<keyword evidence="13" id="KW-1185">Reference proteome</keyword>
<keyword evidence="8" id="KW-0238">DNA-binding</keyword>
<evidence type="ECO:0000313" key="13">
    <source>
        <dbReference type="Proteomes" id="UP000271469"/>
    </source>
</evidence>
<gene>
    <name evidence="12" type="primary">ideR_5</name>
    <name evidence="12" type="ORF">D7316_02872</name>
</gene>
<dbReference type="InterPro" id="IPR036421">
    <property type="entry name" value="Fe_dep_repressor_sf"/>
</dbReference>
<proteinExistence type="inferred from homology"/>
<keyword evidence="7" id="KW-0805">Transcription regulation</keyword>
<evidence type="ECO:0000256" key="4">
    <source>
        <dbReference type="ARBA" id="ARBA00022490"/>
    </source>
</evidence>
<dbReference type="AlphaFoldDB" id="A0A3G8JMF7"/>
<evidence type="ECO:0000256" key="5">
    <source>
        <dbReference type="ARBA" id="ARBA00022491"/>
    </source>
</evidence>
<accession>A0A3G8JMF7</accession>
<dbReference type="GO" id="GO:0045892">
    <property type="term" value="P:negative regulation of DNA-templated transcription"/>
    <property type="evidence" value="ECO:0007669"/>
    <property type="project" value="TreeGrafter"/>
</dbReference>
<dbReference type="GO" id="GO:0003677">
    <property type="term" value="F:DNA binding"/>
    <property type="evidence" value="ECO:0007669"/>
    <property type="project" value="UniProtKB-KW"/>
</dbReference>
<name>A0A3G8JMF7_9ACTN</name>
<dbReference type="Gene3D" id="2.30.30.90">
    <property type="match status" value="1"/>
</dbReference>
<dbReference type="Proteomes" id="UP000271469">
    <property type="component" value="Chromosome"/>
</dbReference>
<dbReference type="Gene3D" id="1.10.10.10">
    <property type="entry name" value="Winged helix-like DNA-binding domain superfamily/Winged helix DNA-binding domain"/>
    <property type="match status" value="1"/>
</dbReference>
<evidence type="ECO:0000256" key="3">
    <source>
        <dbReference type="ARBA" id="ARBA00011738"/>
    </source>
</evidence>
<keyword evidence="9" id="KW-0804">Transcription</keyword>
<dbReference type="Gene3D" id="1.10.60.10">
    <property type="entry name" value="Iron dependent repressor, metal binding and dimerisation domain"/>
    <property type="match status" value="1"/>
</dbReference>
<evidence type="ECO:0000256" key="6">
    <source>
        <dbReference type="ARBA" id="ARBA00023004"/>
    </source>
</evidence>
<dbReference type="InterPro" id="IPR022689">
    <property type="entry name" value="Iron_dep_repressor"/>
</dbReference>
<dbReference type="InterPro" id="IPR040767">
    <property type="entry name" value="DtxR/IdeR_SH3"/>
</dbReference>
<feature type="domain" description="Diphteria toxin repressor/Iron-dependent repressor IdeR SH3" evidence="11">
    <location>
        <begin position="118"/>
        <end position="194"/>
    </location>
</feature>
<evidence type="ECO:0000259" key="11">
    <source>
        <dbReference type="Pfam" id="PF18357"/>
    </source>
</evidence>
<keyword evidence="6" id="KW-0408">Iron</keyword>
<dbReference type="KEGG" id="gom:D7316_02872"/>
<reference evidence="12 13" key="1">
    <citation type="submission" date="2018-11" db="EMBL/GenBank/DDBJ databases">
        <title>Gordonia insulae sp. nov., isolated from an island soil.</title>
        <authorList>
            <person name="Kim Y.S."/>
            <person name="Kim S.B."/>
        </authorList>
    </citation>
    <scope>NUCLEOTIDE SEQUENCE [LARGE SCALE GENOMIC DNA]</scope>
    <source>
        <strain evidence="12 13">MMS17-SY073</strain>
    </source>
</reference>
<dbReference type="GO" id="GO:0046914">
    <property type="term" value="F:transition metal ion binding"/>
    <property type="evidence" value="ECO:0007669"/>
    <property type="project" value="InterPro"/>
</dbReference>
<dbReference type="SMART" id="SM00529">
    <property type="entry name" value="HTH_DTXR"/>
    <property type="match status" value="1"/>
</dbReference>
<dbReference type="InterPro" id="IPR038157">
    <property type="entry name" value="FeoA_core_dom"/>
</dbReference>
<comment type="subunit">
    <text evidence="3">Homodimer.</text>
</comment>
<evidence type="ECO:0000256" key="1">
    <source>
        <dbReference type="ARBA" id="ARBA00004496"/>
    </source>
</evidence>
<keyword evidence="5" id="KW-0678">Repressor</keyword>
<organism evidence="12 13">
    <name type="scientific">Gordonia insulae</name>
    <dbReference type="NCBI Taxonomy" id="2420509"/>
    <lineage>
        <taxon>Bacteria</taxon>
        <taxon>Bacillati</taxon>
        <taxon>Actinomycetota</taxon>
        <taxon>Actinomycetes</taxon>
        <taxon>Mycobacteriales</taxon>
        <taxon>Gordoniaceae</taxon>
        <taxon>Gordonia</taxon>
    </lineage>
</organism>
<dbReference type="InterPro" id="IPR036388">
    <property type="entry name" value="WH-like_DNA-bd_sf"/>
</dbReference>
<evidence type="ECO:0000256" key="7">
    <source>
        <dbReference type="ARBA" id="ARBA00023015"/>
    </source>
</evidence>
<sequence>MERLGQAGPTVSQTVARLERDGLLTDGTTEQHLVLTPEGQRIAIAATRKHRLAERMLTDILGLPAQRVHEEASRWEHVMSDDAERGIIELLENPTESPWGNPIPGLDQLGVEWRPRPPGIRLLDIGRPKDPIQATVRSISEDAQDDEALMSQLISAGVIPGARVRVEYRPGIYVVRGLNSIEVAAKRAHIIQLDRG</sequence>
<dbReference type="PANTHER" id="PTHR33238:SF10">
    <property type="entry name" value="IRON-DEPENDENT REPRESSOR IDER"/>
    <property type="match status" value="1"/>
</dbReference>
<feature type="domain" description="Iron dependent repressor metal binding and dimerisation" evidence="10">
    <location>
        <begin position="36"/>
        <end position="104"/>
    </location>
</feature>
<dbReference type="InterPro" id="IPR008988">
    <property type="entry name" value="Transcriptional_repressor_C"/>
</dbReference>
<comment type="similarity">
    <text evidence="2">Belongs to the DtxR/MntR family.</text>
</comment>
<evidence type="ECO:0000256" key="9">
    <source>
        <dbReference type="ARBA" id="ARBA00023163"/>
    </source>
</evidence>
<dbReference type="GO" id="GO:0005737">
    <property type="term" value="C:cytoplasm"/>
    <property type="evidence" value="ECO:0007669"/>
    <property type="project" value="UniProtKB-SubCell"/>
</dbReference>
<dbReference type="SUPFAM" id="SSF50037">
    <property type="entry name" value="C-terminal domain of transcriptional repressors"/>
    <property type="match status" value="1"/>
</dbReference>
<dbReference type="EMBL" id="CP033972">
    <property type="protein sequence ID" value="AZG46271.1"/>
    <property type="molecule type" value="Genomic_DNA"/>
</dbReference>
<dbReference type="InterPro" id="IPR001367">
    <property type="entry name" value="Fe_dep_repressor"/>
</dbReference>
<evidence type="ECO:0000259" key="10">
    <source>
        <dbReference type="Pfam" id="PF02742"/>
    </source>
</evidence>
<protein>
    <submittedName>
        <fullName evidence="12">Iron-dependent repressor IdeR</fullName>
    </submittedName>
</protein>
<dbReference type="PANTHER" id="PTHR33238">
    <property type="entry name" value="IRON (METAL) DEPENDENT REPRESSOR, DTXR FAMILY"/>
    <property type="match status" value="1"/>
</dbReference>
<keyword evidence="4" id="KW-0963">Cytoplasm</keyword>
<evidence type="ECO:0000313" key="12">
    <source>
        <dbReference type="EMBL" id="AZG46271.1"/>
    </source>
</evidence>
<evidence type="ECO:0000256" key="8">
    <source>
        <dbReference type="ARBA" id="ARBA00023125"/>
    </source>
</evidence>
<dbReference type="FunFam" id="1.10.60.10:FF:000001">
    <property type="entry name" value="Iron dependent repressor"/>
    <property type="match status" value="1"/>
</dbReference>
<dbReference type="GO" id="GO:0003700">
    <property type="term" value="F:DNA-binding transcription factor activity"/>
    <property type="evidence" value="ECO:0007669"/>
    <property type="project" value="InterPro"/>
</dbReference>
<comment type="subcellular location">
    <subcellularLocation>
        <location evidence="1">Cytoplasm</location>
    </subcellularLocation>
</comment>